<keyword evidence="10" id="KW-1185">Reference proteome</keyword>
<dbReference type="InterPro" id="IPR010125">
    <property type="entry name" value="PHA_synth_III_C"/>
</dbReference>
<comment type="pathway">
    <text evidence="1">Biopolymer metabolism; poly-(R)-3-hydroxybutanoate biosynthesis.</text>
</comment>
<evidence type="ECO:0000259" key="8">
    <source>
        <dbReference type="Pfam" id="PF00561"/>
    </source>
</evidence>
<dbReference type="Proteomes" id="UP000198775">
    <property type="component" value="Unassembled WGS sequence"/>
</dbReference>
<evidence type="ECO:0000256" key="3">
    <source>
        <dbReference type="ARBA" id="ARBA00022679"/>
    </source>
</evidence>
<sequence>MINPFANALDAQRKGFEAMADGLEKASVAPERAGPLANIEVGETPSEVVYTENKLELLHYKPEDAGIEVPEDEQCDVPILIVYALINKPYILDLQPERSVVRRLLEAGHDVYLIDWNEPSRMDQYLTLDDYVNRYIHNCVEEVAERSGQEQINILGYCMGGTMTAMYAALHPEKVNALALMAAGLYFDETGGVLEEWGSDEYYDPEDVTDAFGNVPAGMLDVGFALMDPVDNFVSKYVRLYDNLENEAFVENFARMERWLDEGIDLAGAAYEQFLGDIYQDNKLYKNELSLDGKHVDVSKIDMPILQLMGEYDHLIPAAASKPFNDVVGSDDIETIEYPTGHIGLSVSGSSHEDVWPRAAEWFHEQSEDVGIEEEATEIEIGEGTDEAVETEEEPEADEPPAEDDEIEVETTENEDGEQATLTGEEGADGVDTVNGIGPTYAERLQAAGIETVADLAAADAATVAEAAEVSESRAQDWIDQVA</sequence>
<evidence type="ECO:0000256" key="4">
    <source>
        <dbReference type="ARBA" id="ARBA00022752"/>
    </source>
</evidence>
<dbReference type="SUPFAM" id="SSF47794">
    <property type="entry name" value="Rad51 N-terminal domain-like"/>
    <property type="match status" value="1"/>
</dbReference>
<accession>A0A1H8GD85</accession>
<dbReference type="UniPathway" id="UPA00917"/>
<dbReference type="EMBL" id="FOCX01000003">
    <property type="protein sequence ID" value="SEN41268.1"/>
    <property type="molecule type" value="Genomic_DNA"/>
</dbReference>
<dbReference type="OrthoDB" id="202878at2157"/>
<evidence type="ECO:0000256" key="1">
    <source>
        <dbReference type="ARBA" id="ARBA00004683"/>
    </source>
</evidence>
<dbReference type="AlphaFoldDB" id="A0A1H8GD85"/>
<dbReference type="Pfam" id="PF14520">
    <property type="entry name" value="HHH_5"/>
    <property type="match status" value="1"/>
</dbReference>
<organism evidence="9 10">
    <name type="scientific">Halorientalis persicus</name>
    <dbReference type="NCBI Taxonomy" id="1367881"/>
    <lineage>
        <taxon>Archaea</taxon>
        <taxon>Methanobacteriati</taxon>
        <taxon>Methanobacteriota</taxon>
        <taxon>Stenosarchaea group</taxon>
        <taxon>Halobacteria</taxon>
        <taxon>Halobacteriales</taxon>
        <taxon>Haloarculaceae</taxon>
        <taxon>Halorientalis</taxon>
    </lineage>
</organism>
<dbReference type="InterPro" id="IPR029058">
    <property type="entry name" value="AB_hydrolase_fold"/>
</dbReference>
<evidence type="ECO:0000256" key="6">
    <source>
        <dbReference type="ARBA" id="ARBA00033356"/>
    </source>
</evidence>
<dbReference type="GO" id="GO:0042619">
    <property type="term" value="P:poly-hydroxybutyrate biosynthetic process"/>
    <property type="evidence" value="ECO:0007669"/>
    <property type="project" value="UniProtKB-KW"/>
</dbReference>
<evidence type="ECO:0000313" key="10">
    <source>
        <dbReference type="Proteomes" id="UP000198775"/>
    </source>
</evidence>
<dbReference type="GO" id="GO:0016746">
    <property type="term" value="F:acyltransferase activity"/>
    <property type="evidence" value="ECO:0007669"/>
    <property type="project" value="UniProtKB-KW"/>
</dbReference>
<dbReference type="PANTHER" id="PTHR36837">
    <property type="entry name" value="POLY(3-HYDROXYALKANOATE) POLYMERASE SUBUNIT PHAC"/>
    <property type="match status" value="1"/>
</dbReference>
<proteinExistence type="predicted"/>
<evidence type="ECO:0000256" key="2">
    <source>
        <dbReference type="ARBA" id="ARBA00019065"/>
    </source>
</evidence>
<dbReference type="GO" id="GO:0000166">
    <property type="term" value="F:nucleotide binding"/>
    <property type="evidence" value="ECO:0007669"/>
    <property type="project" value="InterPro"/>
</dbReference>
<reference evidence="10" key="1">
    <citation type="submission" date="2016-10" db="EMBL/GenBank/DDBJ databases">
        <authorList>
            <person name="Varghese N."/>
            <person name="Submissions S."/>
        </authorList>
    </citation>
    <scope>NUCLEOTIDE SEQUENCE [LARGE SCALE GENOMIC DNA]</scope>
    <source>
        <strain evidence="10">IBRC-M 10043</strain>
    </source>
</reference>
<dbReference type="NCBIfam" id="TIGR01836">
    <property type="entry name" value="PHA_synth_III_C"/>
    <property type="match status" value="1"/>
</dbReference>
<feature type="domain" description="AB hydrolase-1" evidence="8">
    <location>
        <begin position="78"/>
        <end position="342"/>
    </location>
</feature>
<dbReference type="InterPro" id="IPR010995">
    <property type="entry name" value="DNA_repair_Rad51/TF_NusA_a-hlx"/>
</dbReference>
<feature type="region of interest" description="Disordered" evidence="7">
    <location>
        <begin position="382"/>
        <end position="437"/>
    </location>
</feature>
<dbReference type="SUPFAM" id="SSF53474">
    <property type="entry name" value="alpha/beta-Hydrolases"/>
    <property type="match status" value="1"/>
</dbReference>
<dbReference type="PANTHER" id="PTHR36837:SF2">
    <property type="entry name" value="POLY(3-HYDROXYALKANOATE) POLYMERASE SUBUNIT PHAC"/>
    <property type="match status" value="1"/>
</dbReference>
<dbReference type="InterPro" id="IPR000073">
    <property type="entry name" value="AB_hydrolase_1"/>
</dbReference>
<gene>
    <name evidence="9" type="ORF">SAMN05216388_100352</name>
</gene>
<evidence type="ECO:0000256" key="5">
    <source>
        <dbReference type="ARBA" id="ARBA00023315"/>
    </source>
</evidence>
<protein>
    <recommendedName>
        <fullName evidence="2">Poly(3-hydroxyalkanoate) polymerase subunit PhaC</fullName>
    </recommendedName>
    <alternativeName>
        <fullName evidence="6">PHB synthase subunit PhaC</fullName>
    </alternativeName>
</protein>
<dbReference type="Pfam" id="PF00561">
    <property type="entry name" value="Abhydrolase_1"/>
    <property type="match status" value="1"/>
</dbReference>
<keyword evidence="5" id="KW-0012">Acyltransferase</keyword>
<dbReference type="RefSeq" id="WP_092657905.1">
    <property type="nucleotide sequence ID" value="NZ_FOCX01000003.1"/>
</dbReference>
<dbReference type="InterPro" id="IPR051321">
    <property type="entry name" value="PHA/PHB_synthase"/>
</dbReference>
<keyword evidence="3" id="KW-0808">Transferase</keyword>
<dbReference type="Gene3D" id="3.40.50.1820">
    <property type="entry name" value="alpha/beta hydrolase"/>
    <property type="match status" value="1"/>
</dbReference>
<feature type="compositionally biased region" description="Acidic residues" evidence="7">
    <location>
        <begin position="382"/>
        <end position="418"/>
    </location>
</feature>
<evidence type="ECO:0000256" key="7">
    <source>
        <dbReference type="SAM" id="MobiDB-lite"/>
    </source>
</evidence>
<name>A0A1H8GD85_9EURY</name>
<keyword evidence="4" id="KW-0583">PHB biosynthesis</keyword>
<dbReference type="Gene3D" id="1.10.150.20">
    <property type="entry name" value="5' to 3' exonuclease, C-terminal subdomain"/>
    <property type="match status" value="1"/>
</dbReference>
<evidence type="ECO:0000313" key="9">
    <source>
        <dbReference type="EMBL" id="SEN41268.1"/>
    </source>
</evidence>